<reference evidence="3" key="1">
    <citation type="submission" date="2015-10" db="EMBL/GenBank/DDBJ databases">
        <title>Analysis of five complete genome sequences for members of the class Peribacteria in the recently recognized Peregrinibacteria bacterial phylum.</title>
        <authorList>
            <person name="Anantharaman K."/>
            <person name="Brown C.T."/>
            <person name="Burstein D."/>
            <person name="Castelle C.J."/>
            <person name="Probst A.J."/>
            <person name="Thomas B.C."/>
            <person name="Williams K.H."/>
            <person name="Banfield J.F."/>
        </authorList>
    </citation>
    <scope>NUCLEOTIDE SEQUENCE [LARGE SCALE GENOMIC DNA]</scope>
</reference>
<protein>
    <recommendedName>
        <fullName evidence="4">DUF304 domain-containing protein</fullName>
    </recommendedName>
</protein>
<dbReference type="STRING" id="1735162.PeribacterB2_0512"/>
<evidence type="ECO:0000313" key="3">
    <source>
        <dbReference type="Proteomes" id="UP000069135"/>
    </source>
</evidence>
<evidence type="ECO:0000256" key="1">
    <source>
        <dbReference type="SAM" id="Phobius"/>
    </source>
</evidence>
<accession>A0A0S1SRN9</accession>
<accession>A0A0S1SMK8</accession>
<keyword evidence="1" id="KW-0472">Membrane</keyword>
<accession>A0A0S1SI11</accession>
<keyword evidence="1" id="KW-1133">Transmembrane helix</keyword>
<dbReference type="Proteomes" id="UP000069135">
    <property type="component" value="Chromosome"/>
</dbReference>
<organism evidence="2 3">
    <name type="scientific">Candidatus Peribacter riflensis</name>
    <dbReference type="NCBI Taxonomy" id="1735162"/>
    <lineage>
        <taxon>Bacteria</taxon>
        <taxon>Candidatus Peregrinibacteriota</taxon>
        <taxon>Candidatus Peribacteria</taxon>
        <taxon>Candidatus Peribacterales</taxon>
        <taxon>Candidatus Peribacteraceae</taxon>
        <taxon>Candidatus Peribacter</taxon>
    </lineage>
</organism>
<keyword evidence="1" id="KW-0812">Transmembrane</keyword>
<feature type="transmembrane region" description="Helical" evidence="1">
    <location>
        <begin position="36"/>
        <end position="56"/>
    </location>
</feature>
<accession>A0A0S1SY39</accession>
<sequence>MSDPVVSAGFSFQAKDRSEAFQFYFHQHWVRLVWPFLRLILWNVLIAGTGLTMVFGGTFDEPRTRHTILIILTTFFLLAHFEFLARFYHYLLYVIVVTDKRIHRIKKTLLTMDDQESTDLWVLQDIHKRQHGIIQNILGYGSLILQAQDTEVRIHFTPAINKRYAALTRLREQARVFVSRLEESFRKSRTP</sequence>
<feature type="transmembrane region" description="Helical" evidence="1">
    <location>
        <begin position="68"/>
        <end position="97"/>
    </location>
</feature>
<evidence type="ECO:0000313" key="2">
    <source>
        <dbReference type="EMBL" id="ALM13201.1"/>
    </source>
</evidence>
<name>A0A0S1SI11_9BACT</name>
<evidence type="ECO:0008006" key="4">
    <source>
        <dbReference type="Google" id="ProtNLM"/>
    </source>
</evidence>
<dbReference type="EMBL" id="CP013065">
    <property type="protein sequence ID" value="ALM13201.1"/>
    <property type="molecule type" value="Genomic_DNA"/>
</dbReference>
<dbReference type="KEGG" id="prf:PeribacterA2_0513"/>
<proteinExistence type="predicted"/>
<accession>A0A0S1SHI1</accession>
<dbReference type="AlphaFoldDB" id="A0A0S1SI11"/>
<reference evidence="2 3" key="2">
    <citation type="journal article" date="2016" name="PeerJ">
        <title>Analysis of five complete genome sequences for members of the class Peribacteria in the recently recognized Peregrinibacteria bacterial phylum.</title>
        <authorList>
            <person name="Anantharaman K."/>
            <person name="Brown C.T."/>
            <person name="Burstein D."/>
            <person name="Castelle C.J."/>
            <person name="Probst A.J."/>
            <person name="Thomas B.C."/>
            <person name="Williams K.H."/>
            <person name="Banfield J.F."/>
        </authorList>
    </citation>
    <scope>NUCLEOTIDE SEQUENCE [LARGE SCALE GENOMIC DNA]</scope>
    <source>
        <strain evidence="2">RIFOXYD1_FULL_PER-ii_59_16</strain>
    </source>
</reference>
<gene>
    <name evidence="2" type="ORF">PeribacterD1_0513</name>
</gene>